<proteinExistence type="inferred from homology"/>
<keyword evidence="9" id="KW-1185">Reference proteome</keyword>
<dbReference type="SUPFAM" id="SSF54368">
    <property type="entry name" value="Glutamine synthetase, N-terminal domain"/>
    <property type="match status" value="1"/>
</dbReference>
<dbReference type="Pfam" id="PF00120">
    <property type="entry name" value="Gln-synt_C"/>
    <property type="match status" value="1"/>
</dbReference>
<dbReference type="FunFam" id="3.30.590.10:FF:000005">
    <property type="entry name" value="Probable glutamine synthetase"/>
    <property type="match status" value="1"/>
</dbReference>
<evidence type="ECO:0000313" key="8">
    <source>
        <dbReference type="EMBL" id="CAI8022919.1"/>
    </source>
</evidence>
<dbReference type="GO" id="GO:0004356">
    <property type="term" value="F:glutamine synthetase activity"/>
    <property type="evidence" value="ECO:0007669"/>
    <property type="project" value="InterPro"/>
</dbReference>
<name>A0AA35S463_GEOBA</name>
<dbReference type="InterPro" id="IPR014746">
    <property type="entry name" value="Gln_synth/guanido_kin_cat_dom"/>
</dbReference>
<dbReference type="PANTHER" id="PTHR43785:SF12">
    <property type="entry name" value="TYPE-1 GLUTAMINE SYNTHETASE 2"/>
    <property type="match status" value="1"/>
</dbReference>
<dbReference type="PANTHER" id="PTHR43785">
    <property type="entry name" value="GAMMA-GLUTAMYLPUTRESCINE SYNTHETASE"/>
    <property type="match status" value="1"/>
</dbReference>
<dbReference type="SUPFAM" id="SSF55931">
    <property type="entry name" value="Glutamine synthetase/guanido kinase"/>
    <property type="match status" value="1"/>
</dbReference>
<dbReference type="SMART" id="SM01230">
    <property type="entry name" value="Gln-synt_C"/>
    <property type="match status" value="1"/>
</dbReference>
<evidence type="ECO:0000256" key="4">
    <source>
        <dbReference type="ARBA" id="ARBA00022840"/>
    </source>
</evidence>
<dbReference type="InterPro" id="IPR036651">
    <property type="entry name" value="Gln_synt_N_sf"/>
</dbReference>
<keyword evidence="3" id="KW-0547">Nucleotide-binding</keyword>
<dbReference type="Gene3D" id="3.30.590.10">
    <property type="entry name" value="Glutamine synthetase/guanido kinase, catalytic domain"/>
    <property type="match status" value="1"/>
</dbReference>
<sequence length="426" mass="47582">MRGKYISLDKFFSAVEKGLGFCDVTFGWDMIDQLYEQPTVTGWHTGYPDLLAKIDPSTYRVMPWEPNTALFLLDFYANEDQPLTVSPRQLLQTVVRKANDMGFQPFMSAEYEYFIFRETPHSLEDKGFENMTPLSPGWFGYSVLRASAAAEYVHAIIDGMEEYDVELEGIHTETGPGVYETAIRYDTACNAADKAALFKTGVKEILIRHGLVATFMARWSLDYPGCSGHLHQSLWDLEGNTNLFADESDAAGMSQTMKHYIAGQIAAMPEMMALICPTINSYKRTVPGAWAPTNASWGIENRTASLRAIPGTSPKSTRTEYRLAGADGNPHIAMAASLAAGLYGIEHQLDPGEPFNGNAYEAPQGRFEPLPGSLAEATDRLKGSKISRTCLGDAFVNHFVITREHEIMEFRRAITDWELKRYFEII</sequence>
<evidence type="ECO:0000256" key="2">
    <source>
        <dbReference type="ARBA" id="ARBA00022598"/>
    </source>
</evidence>
<keyword evidence="2" id="KW-0436">Ligase</keyword>
<evidence type="ECO:0000259" key="7">
    <source>
        <dbReference type="PROSITE" id="PS51987"/>
    </source>
</evidence>
<dbReference type="Proteomes" id="UP001174909">
    <property type="component" value="Unassembled WGS sequence"/>
</dbReference>
<dbReference type="AlphaFoldDB" id="A0AA35S463"/>
<evidence type="ECO:0000256" key="1">
    <source>
        <dbReference type="ARBA" id="ARBA00009897"/>
    </source>
</evidence>
<dbReference type="GO" id="GO:0006576">
    <property type="term" value="P:biogenic amine metabolic process"/>
    <property type="evidence" value="ECO:0007669"/>
    <property type="project" value="UniProtKB-ARBA"/>
</dbReference>
<feature type="domain" description="GS catalytic" evidence="7">
    <location>
        <begin position="87"/>
        <end position="426"/>
    </location>
</feature>
<dbReference type="GO" id="GO:0006542">
    <property type="term" value="P:glutamine biosynthetic process"/>
    <property type="evidence" value="ECO:0007669"/>
    <property type="project" value="InterPro"/>
</dbReference>
<comment type="caution">
    <text evidence="8">The sequence shown here is derived from an EMBL/GenBank/DDBJ whole genome shotgun (WGS) entry which is preliminary data.</text>
</comment>
<gene>
    <name evidence="8" type="ORF">GBAR_LOCUS13426</name>
</gene>
<comment type="similarity">
    <text evidence="1 5 6">Belongs to the glutamine synthetase family.</text>
</comment>
<evidence type="ECO:0000256" key="5">
    <source>
        <dbReference type="PROSITE-ProRule" id="PRU01331"/>
    </source>
</evidence>
<evidence type="ECO:0000256" key="3">
    <source>
        <dbReference type="ARBA" id="ARBA00022741"/>
    </source>
</evidence>
<keyword evidence="4" id="KW-0067">ATP-binding</keyword>
<dbReference type="PROSITE" id="PS51987">
    <property type="entry name" value="GS_CATALYTIC"/>
    <property type="match status" value="1"/>
</dbReference>
<dbReference type="GO" id="GO:0005524">
    <property type="term" value="F:ATP binding"/>
    <property type="evidence" value="ECO:0007669"/>
    <property type="project" value="UniProtKB-KW"/>
</dbReference>
<reference evidence="8" key="1">
    <citation type="submission" date="2023-03" db="EMBL/GenBank/DDBJ databases">
        <authorList>
            <person name="Steffen K."/>
            <person name="Cardenas P."/>
        </authorList>
    </citation>
    <scope>NUCLEOTIDE SEQUENCE</scope>
</reference>
<dbReference type="InterPro" id="IPR008146">
    <property type="entry name" value="Gln_synth_cat_dom"/>
</dbReference>
<protein>
    <submittedName>
        <fullName evidence="8">Type-1 glutamine synthetase 2</fullName>
    </submittedName>
</protein>
<dbReference type="EMBL" id="CASHTH010001984">
    <property type="protein sequence ID" value="CAI8022919.1"/>
    <property type="molecule type" value="Genomic_DNA"/>
</dbReference>
<accession>A0AA35S463</accession>
<organism evidence="8 9">
    <name type="scientific">Geodia barretti</name>
    <name type="common">Barrett's horny sponge</name>
    <dbReference type="NCBI Taxonomy" id="519541"/>
    <lineage>
        <taxon>Eukaryota</taxon>
        <taxon>Metazoa</taxon>
        <taxon>Porifera</taxon>
        <taxon>Demospongiae</taxon>
        <taxon>Heteroscleromorpha</taxon>
        <taxon>Tetractinellida</taxon>
        <taxon>Astrophorina</taxon>
        <taxon>Geodiidae</taxon>
        <taxon>Geodia</taxon>
    </lineage>
</organism>
<evidence type="ECO:0000313" key="9">
    <source>
        <dbReference type="Proteomes" id="UP001174909"/>
    </source>
</evidence>
<dbReference type="Gene3D" id="3.10.20.70">
    <property type="entry name" value="Glutamine synthetase, N-terminal domain"/>
    <property type="match status" value="1"/>
</dbReference>
<evidence type="ECO:0000256" key="6">
    <source>
        <dbReference type="RuleBase" id="RU000384"/>
    </source>
</evidence>